<evidence type="ECO:0000313" key="2">
    <source>
        <dbReference type="Proteomes" id="UP000284006"/>
    </source>
</evidence>
<name>A0A418X7B8_9BURK</name>
<protein>
    <submittedName>
        <fullName evidence="1">Hydrolase</fullName>
    </submittedName>
</protein>
<gene>
    <name evidence="1" type="ORF">D3872_24390</name>
</gene>
<accession>A0A418X7B8</accession>
<comment type="caution">
    <text evidence="1">The sequence shown here is derived from an EMBL/GenBank/DDBJ whole genome shotgun (WGS) entry which is preliminary data.</text>
</comment>
<dbReference type="Proteomes" id="UP000284006">
    <property type="component" value="Unassembled WGS sequence"/>
</dbReference>
<evidence type="ECO:0000313" key="1">
    <source>
        <dbReference type="EMBL" id="RJG08372.1"/>
    </source>
</evidence>
<dbReference type="EMBL" id="QYUP01000195">
    <property type="protein sequence ID" value="RJG08372.1"/>
    <property type="molecule type" value="Genomic_DNA"/>
</dbReference>
<keyword evidence="2" id="KW-1185">Reference proteome</keyword>
<proteinExistence type="predicted"/>
<sequence>YTRIFPEYQLLIDSYAKAQDVAAKNEQLDSARG</sequence>
<organism evidence="1 2">
    <name type="scientific">Massilia cavernae</name>
    <dbReference type="NCBI Taxonomy" id="2320864"/>
    <lineage>
        <taxon>Bacteria</taxon>
        <taxon>Pseudomonadati</taxon>
        <taxon>Pseudomonadota</taxon>
        <taxon>Betaproteobacteria</taxon>
        <taxon>Burkholderiales</taxon>
        <taxon>Oxalobacteraceae</taxon>
        <taxon>Telluria group</taxon>
        <taxon>Massilia</taxon>
    </lineage>
</organism>
<dbReference type="GO" id="GO:0016787">
    <property type="term" value="F:hydrolase activity"/>
    <property type="evidence" value="ECO:0007669"/>
    <property type="project" value="UniProtKB-KW"/>
</dbReference>
<reference evidence="1 2" key="1">
    <citation type="submission" date="2018-09" db="EMBL/GenBank/DDBJ databases">
        <authorList>
            <person name="Zhu H."/>
        </authorList>
    </citation>
    <scope>NUCLEOTIDE SEQUENCE [LARGE SCALE GENOMIC DNA]</scope>
    <source>
        <strain evidence="1 2">K1S02-61</strain>
    </source>
</reference>
<keyword evidence="1" id="KW-0378">Hydrolase</keyword>
<dbReference type="AlphaFoldDB" id="A0A418X7B8"/>
<feature type="non-terminal residue" evidence="1">
    <location>
        <position position="1"/>
    </location>
</feature>